<evidence type="ECO:0000313" key="3">
    <source>
        <dbReference type="EMBL" id="PRZ40718.1"/>
    </source>
</evidence>
<reference evidence="3 4" key="1">
    <citation type="submission" date="2018-03" db="EMBL/GenBank/DDBJ databases">
        <title>Genomic Encyclopedia of Archaeal and Bacterial Type Strains, Phase II (KMG-II): from individual species to whole genera.</title>
        <authorList>
            <person name="Goeker M."/>
        </authorList>
    </citation>
    <scope>NUCLEOTIDE SEQUENCE [LARGE SCALE GENOMIC DNA]</scope>
    <source>
        <strain evidence="3 4">DSM 100065</strain>
    </source>
</reference>
<comment type="caution">
    <text evidence="3">The sequence shown here is derived from an EMBL/GenBank/DDBJ whole genome shotgun (WGS) entry which is preliminary data.</text>
</comment>
<organism evidence="3 4">
    <name type="scientific">Antricoccus suffuscus</name>
    <dbReference type="NCBI Taxonomy" id="1629062"/>
    <lineage>
        <taxon>Bacteria</taxon>
        <taxon>Bacillati</taxon>
        <taxon>Actinomycetota</taxon>
        <taxon>Actinomycetes</taxon>
        <taxon>Geodermatophilales</taxon>
        <taxon>Antricoccaceae</taxon>
        <taxon>Antricoccus</taxon>
    </lineage>
</organism>
<protein>
    <submittedName>
        <fullName evidence="3">Uncharacterized protein DUF1446</fullName>
    </submittedName>
</protein>
<evidence type="ECO:0000259" key="2">
    <source>
        <dbReference type="Pfam" id="PF23544"/>
    </source>
</evidence>
<dbReference type="Pfam" id="PF23544">
    <property type="entry name" value="AtuA_ferredoxin"/>
    <property type="match status" value="1"/>
</dbReference>
<gene>
    <name evidence="3" type="ORF">CLV47_11415</name>
</gene>
<keyword evidence="4" id="KW-1185">Reference proteome</keyword>
<feature type="domain" description="AtuA-like ferredoxin-fold" evidence="2">
    <location>
        <begin position="465"/>
        <end position="559"/>
    </location>
</feature>
<dbReference type="Pfam" id="PF07287">
    <property type="entry name" value="AtuA"/>
    <property type="match status" value="1"/>
</dbReference>
<dbReference type="PANTHER" id="PTHR47585:SF1">
    <property type="entry name" value="DUF1446 DOMAIN-CONTAINING PROTEIN"/>
    <property type="match status" value="1"/>
</dbReference>
<proteinExistence type="predicted"/>
<name>A0A2T0ZXA8_9ACTN</name>
<dbReference type="PANTHER" id="PTHR47585">
    <property type="match status" value="1"/>
</dbReference>
<dbReference type="AlphaFoldDB" id="A0A2T0ZXA8"/>
<dbReference type="InterPro" id="IPR010839">
    <property type="entry name" value="AtuA_N"/>
</dbReference>
<dbReference type="OrthoDB" id="3959640at2"/>
<accession>A0A2T0ZXA8</accession>
<feature type="domain" description="Acyclic terpene utilisation N-terminal" evidence="1">
    <location>
        <begin position="9"/>
        <end position="424"/>
    </location>
</feature>
<dbReference type="Proteomes" id="UP000237752">
    <property type="component" value="Unassembled WGS sequence"/>
</dbReference>
<evidence type="ECO:0000259" key="1">
    <source>
        <dbReference type="Pfam" id="PF07287"/>
    </source>
</evidence>
<sequence length="568" mass="60628">MSTSTPDVIRIGNCSAFYGDRLSAFEEMLTGGDLDVLTGDYLAELTMLILGRDKLKDADTGYAKTFLRQMESSMGTALDRNTKIVVNAGGVNPEGLGEALHKVAAELGLSPKIGVVYGDDVMDRAEDLGVHDALTANAYLGGWGIAECLAAGSDIVVTGRVTDASLVVGPAAWRFDWQRDDFDKLAGAIAAGHIIECGTQATGGNFSFFDEIEDMTSPGYPIAEVRADGSCIITKHDGTGGAVTVETVTAQLLYEVGNARYANPDATLRLDSIKLRQDGKDRVEVSGVRGEAPPPTYKVCANIIGGHRNEMSFILTGLNIDAKAELIKNQFEAHLQKRPAEMSWTLARTDHSDSASEEEASAFLHLDARDPDPKLIGRSFSNTGVEIALASIPGFHTTAPPQGSQPYGVLVPATIPATEIEHQALLPDGTTKIIEPTTTTLELVDVPDDYSAPPLSDQPTTRAALGTIAGARSGDKGGSANVGVWVRREEAWPWLAQTLTVDKVRELLPEAADLTIRRQPLPNLNAVNFVIEGILGLGVAQKARFDAQAKAIGEWLRSRVVDIPDSLL</sequence>
<dbReference type="EMBL" id="PVUE01000014">
    <property type="protein sequence ID" value="PRZ40718.1"/>
    <property type="molecule type" value="Genomic_DNA"/>
</dbReference>
<evidence type="ECO:0000313" key="4">
    <source>
        <dbReference type="Proteomes" id="UP000237752"/>
    </source>
</evidence>
<dbReference type="InterPro" id="IPR056362">
    <property type="entry name" value="AtuA-like_ferredoxin_dom"/>
</dbReference>
<dbReference type="RefSeq" id="WP_106349901.1">
    <property type="nucleotide sequence ID" value="NZ_PVUE01000014.1"/>
</dbReference>